<dbReference type="CDD" id="cd06261">
    <property type="entry name" value="TM_PBP2"/>
    <property type="match status" value="1"/>
</dbReference>
<dbReference type="SUPFAM" id="SSF161098">
    <property type="entry name" value="MetI-like"/>
    <property type="match status" value="1"/>
</dbReference>
<sequence length="297" mass="33252">MKNIQLIIGTMLLAIFLVFAFFGSHLPFVDASLKEETMKMSEEGKIQIPPYPPSAEHPLGSDRKGRDLLSLFVMGTGETLLLVTVIAVIRYIVAVPLGMAATISKPVNALLSGWNYVLSFIPPIFLAALLLGIPFIYFSNFSPLWFVIILSGIEVGRLATLVQNDVTYLSNQLFIKAAISTGSTKVSLFTRHIFPHLKSQLITSFVNDMARVLFLLAQLAVVNLFVDQKFTSEMDGSYSAENISLAYPMHLQLISKEIWSSYWVPLYTVLFISVMIITFLLLADGFKKYFKAKYRML</sequence>
<evidence type="ECO:0000313" key="9">
    <source>
        <dbReference type="Proteomes" id="UP000282892"/>
    </source>
</evidence>
<evidence type="ECO:0000256" key="6">
    <source>
        <dbReference type="RuleBase" id="RU363032"/>
    </source>
</evidence>
<gene>
    <name evidence="8" type="ORF">CHR53_01340</name>
</gene>
<dbReference type="InterPro" id="IPR035906">
    <property type="entry name" value="MetI-like_sf"/>
</dbReference>
<feature type="transmembrane region" description="Helical" evidence="6">
    <location>
        <begin position="262"/>
        <end position="283"/>
    </location>
</feature>
<dbReference type="EMBL" id="CP022572">
    <property type="protein sequence ID" value="AZU60026.1"/>
    <property type="molecule type" value="Genomic_DNA"/>
</dbReference>
<dbReference type="OrthoDB" id="2376472at2"/>
<dbReference type="Pfam" id="PF00528">
    <property type="entry name" value="BPD_transp_1"/>
    <property type="match status" value="1"/>
</dbReference>
<evidence type="ECO:0000259" key="7">
    <source>
        <dbReference type="PROSITE" id="PS50928"/>
    </source>
</evidence>
<dbReference type="PROSITE" id="PS50928">
    <property type="entry name" value="ABC_TM1"/>
    <property type="match status" value="1"/>
</dbReference>
<proteinExistence type="inferred from homology"/>
<dbReference type="Gene3D" id="1.10.3720.10">
    <property type="entry name" value="MetI-like"/>
    <property type="match status" value="1"/>
</dbReference>
<accession>A0A3Q9QT41</accession>
<keyword evidence="5 6" id="KW-0472">Membrane</keyword>
<evidence type="ECO:0000313" key="8">
    <source>
        <dbReference type="EMBL" id="AZU60026.1"/>
    </source>
</evidence>
<evidence type="ECO:0000256" key="3">
    <source>
        <dbReference type="ARBA" id="ARBA00022692"/>
    </source>
</evidence>
<feature type="transmembrane region" description="Helical" evidence="6">
    <location>
        <begin position="113"/>
        <end position="137"/>
    </location>
</feature>
<dbReference type="RefSeq" id="WP_127484538.1">
    <property type="nucleotide sequence ID" value="NZ_CP022572.1"/>
</dbReference>
<dbReference type="PANTHER" id="PTHR43839">
    <property type="entry name" value="OPPC IN A BINDING PROTEIN-DEPENDENT TRANSPORT SYSTEM"/>
    <property type="match status" value="1"/>
</dbReference>
<protein>
    <recommendedName>
        <fullName evidence="7">ABC transmembrane type-1 domain-containing protein</fullName>
    </recommendedName>
</protein>
<evidence type="ECO:0000256" key="5">
    <source>
        <dbReference type="ARBA" id="ARBA00023136"/>
    </source>
</evidence>
<feature type="transmembrane region" description="Helical" evidence="6">
    <location>
        <begin position="68"/>
        <end position="93"/>
    </location>
</feature>
<keyword evidence="2 6" id="KW-0813">Transport</keyword>
<keyword evidence="4 6" id="KW-1133">Transmembrane helix</keyword>
<evidence type="ECO:0000256" key="4">
    <source>
        <dbReference type="ARBA" id="ARBA00022989"/>
    </source>
</evidence>
<feature type="transmembrane region" description="Helical" evidence="6">
    <location>
        <begin position="6"/>
        <end position="29"/>
    </location>
</feature>
<dbReference type="GO" id="GO:0055085">
    <property type="term" value="P:transmembrane transport"/>
    <property type="evidence" value="ECO:0007669"/>
    <property type="project" value="InterPro"/>
</dbReference>
<dbReference type="InterPro" id="IPR000515">
    <property type="entry name" value="MetI-like"/>
</dbReference>
<keyword evidence="3 6" id="KW-0812">Transmembrane</keyword>
<organism evidence="8 9">
    <name type="scientific">Neobacillus mesonae</name>
    <dbReference type="NCBI Taxonomy" id="1193713"/>
    <lineage>
        <taxon>Bacteria</taxon>
        <taxon>Bacillati</taxon>
        <taxon>Bacillota</taxon>
        <taxon>Bacilli</taxon>
        <taxon>Bacillales</taxon>
        <taxon>Bacillaceae</taxon>
        <taxon>Neobacillus</taxon>
    </lineage>
</organism>
<dbReference type="PANTHER" id="PTHR43839:SF3">
    <property type="entry name" value="OLIGOPEPTIDE ABC TRANSPORTER, PERMEASE PROTEIN"/>
    <property type="match status" value="1"/>
</dbReference>
<reference evidence="8 9" key="1">
    <citation type="submission" date="2017-07" db="EMBL/GenBank/DDBJ databases">
        <title>The complete genome sequence of Bacillus mesonae strain H20-5, an efficient strain improving plant abiotic stress resistance.</title>
        <authorList>
            <person name="Kim S.Y."/>
            <person name="Song H."/>
            <person name="Sang M.K."/>
            <person name="Weon H.-Y."/>
            <person name="Song J."/>
        </authorList>
    </citation>
    <scope>NUCLEOTIDE SEQUENCE [LARGE SCALE GENOMIC DNA]</scope>
    <source>
        <strain evidence="8 9">H20-5</strain>
    </source>
</reference>
<evidence type="ECO:0000256" key="1">
    <source>
        <dbReference type="ARBA" id="ARBA00004141"/>
    </source>
</evidence>
<feature type="domain" description="ABC transmembrane type-1" evidence="7">
    <location>
        <begin position="76"/>
        <end position="283"/>
    </location>
</feature>
<dbReference type="Proteomes" id="UP000282892">
    <property type="component" value="Chromosome"/>
</dbReference>
<dbReference type="GO" id="GO:0005886">
    <property type="term" value="C:plasma membrane"/>
    <property type="evidence" value="ECO:0007669"/>
    <property type="project" value="UniProtKB-SubCell"/>
</dbReference>
<keyword evidence="9" id="KW-1185">Reference proteome</keyword>
<dbReference type="AlphaFoldDB" id="A0A3Q9QT41"/>
<comment type="similarity">
    <text evidence="6">Belongs to the binding-protein-dependent transport system permease family.</text>
</comment>
<comment type="subcellular location">
    <subcellularLocation>
        <location evidence="6">Cell membrane</location>
        <topology evidence="6">Multi-pass membrane protein</topology>
    </subcellularLocation>
    <subcellularLocation>
        <location evidence="1">Membrane</location>
        <topology evidence="1">Multi-pass membrane protein</topology>
    </subcellularLocation>
</comment>
<dbReference type="STRING" id="1193713.GCA_001636315_02823"/>
<dbReference type="KEGG" id="nmk:CHR53_01340"/>
<evidence type="ECO:0000256" key="2">
    <source>
        <dbReference type="ARBA" id="ARBA00022448"/>
    </source>
</evidence>
<name>A0A3Q9QT41_9BACI</name>